<dbReference type="AlphaFoldDB" id="A0AAD2CPV4"/>
<name>A0AAD2CPV4_9STRA</name>
<keyword evidence="2" id="KW-0732">Signal</keyword>
<keyword evidence="4" id="KW-1185">Reference proteome</keyword>
<protein>
    <recommendedName>
        <fullName evidence="5">Biogenesis of lysosome-related organelles complex 1 subunit 1</fullName>
    </recommendedName>
</protein>
<keyword evidence="1" id="KW-0175">Coiled coil</keyword>
<evidence type="ECO:0008006" key="5">
    <source>
        <dbReference type="Google" id="ProtNLM"/>
    </source>
</evidence>
<organism evidence="3 4">
    <name type="scientific">Cylindrotheca closterium</name>
    <dbReference type="NCBI Taxonomy" id="2856"/>
    <lineage>
        <taxon>Eukaryota</taxon>
        <taxon>Sar</taxon>
        <taxon>Stramenopiles</taxon>
        <taxon>Ochrophyta</taxon>
        <taxon>Bacillariophyta</taxon>
        <taxon>Bacillariophyceae</taxon>
        <taxon>Bacillariophycidae</taxon>
        <taxon>Bacillariales</taxon>
        <taxon>Bacillariaceae</taxon>
        <taxon>Cylindrotheca</taxon>
    </lineage>
</organism>
<proteinExistence type="predicted"/>
<feature type="coiled-coil region" evidence="1">
    <location>
        <begin position="70"/>
        <end position="104"/>
    </location>
</feature>
<evidence type="ECO:0000313" key="4">
    <source>
        <dbReference type="Proteomes" id="UP001295423"/>
    </source>
</evidence>
<dbReference type="EMBL" id="CAKOGP040001112">
    <property type="protein sequence ID" value="CAJ1942416.1"/>
    <property type="molecule type" value="Genomic_DNA"/>
</dbReference>
<sequence length="199" mass="21979">MKIAQLLISLLLWRASTSPLTFAAAQEDHMVDAPSEQQVEEPSDEIPAPNCDEVCSERLAAAASIANVDKENLWAQINNLQEALRRAEQQLADANREKDDVASRLQRDIEGVSASRRECDDTVGSLRHQIAQIKSSLASSSEESAKLAGDLFLVNQDLAIYQEKIFHVNSDLLLAEIKKVIDFIKAKVNLLLSKTGIKK</sequence>
<feature type="chain" id="PRO_5042119655" description="Biogenesis of lysosome-related organelles complex 1 subunit 1" evidence="2">
    <location>
        <begin position="18"/>
        <end position="199"/>
    </location>
</feature>
<dbReference type="Proteomes" id="UP001295423">
    <property type="component" value="Unassembled WGS sequence"/>
</dbReference>
<reference evidence="3" key="1">
    <citation type="submission" date="2023-08" db="EMBL/GenBank/DDBJ databases">
        <authorList>
            <person name="Audoor S."/>
            <person name="Bilcke G."/>
        </authorList>
    </citation>
    <scope>NUCLEOTIDE SEQUENCE</scope>
</reference>
<gene>
    <name evidence="3" type="ORF">CYCCA115_LOCUS7936</name>
</gene>
<comment type="caution">
    <text evidence="3">The sequence shown here is derived from an EMBL/GenBank/DDBJ whole genome shotgun (WGS) entry which is preliminary data.</text>
</comment>
<feature type="signal peptide" evidence="2">
    <location>
        <begin position="1"/>
        <end position="17"/>
    </location>
</feature>
<dbReference type="Gene3D" id="1.20.5.4090">
    <property type="match status" value="1"/>
</dbReference>
<accession>A0AAD2CPV4</accession>
<evidence type="ECO:0000256" key="2">
    <source>
        <dbReference type="SAM" id="SignalP"/>
    </source>
</evidence>
<evidence type="ECO:0000313" key="3">
    <source>
        <dbReference type="EMBL" id="CAJ1942416.1"/>
    </source>
</evidence>
<evidence type="ECO:0000256" key="1">
    <source>
        <dbReference type="SAM" id="Coils"/>
    </source>
</evidence>